<reference evidence="1 2" key="1">
    <citation type="submission" date="2019-03" db="EMBL/GenBank/DDBJ databases">
        <title>Above-ground endophytic microbial communities from plants in different locations in the United States.</title>
        <authorList>
            <person name="Frank C."/>
        </authorList>
    </citation>
    <scope>NUCLEOTIDE SEQUENCE [LARGE SCALE GENOMIC DNA]</scope>
    <source>
        <strain evidence="1 2">LP_13_YM</strain>
    </source>
</reference>
<proteinExistence type="predicted"/>
<keyword evidence="2" id="KW-1185">Reference proteome</keyword>
<accession>A0A4R3YPB0</accession>
<organism evidence="1 2">
    <name type="scientific">Luteibacter rhizovicinus</name>
    <dbReference type="NCBI Taxonomy" id="242606"/>
    <lineage>
        <taxon>Bacteria</taxon>
        <taxon>Pseudomonadati</taxon>
        <taxon>Pseudomonadota</taxon>
        <taxon>Gammaproteobacteria</taxon>
        <taxon>Lysobacterales</taxon>
        <taxon>Rhodanobacteraceae</taxon>
        <taxon>Luteibacter</taxon>
    </lineage>
</organism>
<sequence>MADTDTLFVRFERAAQIEGNDIPCIRVATDGPLPVLFRVDTSTRLPPLPHAESLLVEAAKKTSDERLTACVLLIRLWLLQAEDTSATEATHLHERAELLIAKAAEEATIDERPVWRALSMTLALARSSSETRAARLLALRAIASDCAADIEETHAPVLDVWLDVLLSWATQQPGTAAARYAQATQVCERLATIQGYEDYAQRRHANIWRARAEAEGEANRLGHLEAAQSLLDDLYDRAPSPILANAVAATAYARANLLPPSDAAAVYSHALMHAIAAEADAHCRADALQCRLAIQLAYEELPECGAQGDVALRLAHRLEAIPARGIDTLCRMAEVYLRHDDFATACRTCERAWKTGSAPAPLLRIWRRARDRWAGSLPAISDEPALSETTRRFRIASATASMHR</sequence>
<dbReference type="AlphaFoldDB" id="A0A4R3YPB0"/>
<evidence type="ECO:0000313" key="2">
    <source>
        <dbReference type="Proteomes" id="UP000295645"/>
    </source>
</evidence>
<gene>
    <name evidence="1" type="ORF">EC912_103210</name>
</gene>
<protein>
    <recommendedName>
        <fullName evidence="3">Tetratricopeptide repeat protein</fullName>
    </recommendedName>
</protein>
<comment type="caution">
    <text evidence="1">The sequence shown here is derived from an EMBL/GenBank/DDBJ whole genome shotgun (WGS) entry which is preliminary data.</text>
</comment>
<evidence type="ECO:0000313" key="1">
    <source>
        <dbReference type="EMBL" id="TCV94725.1"/>
    </source>
</evidence>
<dbReference type="Proteomes" id="UP000295645">
    <property type="component" value="Unassembled WGS sequence"/>
</dbReference>
<name>A0A4R3YPB0_9GAMM</name>
<evidence type="ECO:0008006" key="3">
    <source>
        <dbReference type="Google" id="ProtNLM"/>
    </source>
</evidence>
<dbReference type="EMBL" id="SMCS01000003">
    <property type="protein sequence ID" value="TCV94725.1"/>
    <property type="molecule type" value="Genomic_DNA"/>
</dbReference>